<organism evidence="9 10">
    <name type="scientific">Monascus purpureus</name>
    <name type="common">Red mold</name>
    <name type="synonym">Monascus anka</name>
    <dbReference type="NCBI Taxonomy" id="5098"/>
    <lineage>
        <taxon>Eukaryota</taxon>
        <taxon>Fungi</taxon>
        <taxon>Dikarya</taxon>
        <taxon>Ascomycota</taxon>
        <taxon>Pezizomycotina</taxon>
        <taxon>Eurotiomycetes</taxon>
        <taxon>Eurotiomycetidae</taxon>
        <taxon>Eurotiales</taxon>
        <taxon>Aspergillaceae</taxon>
        <taxon>Monascus</taxon>
    </lineage>
</organism>
<evidence type="ECO:0000256" key="1">
    <source>
        <dbReference type="ARBA" id="ARBA00004141"/>
    </source>
</evidence>
<feature type="region of interest" description="Disordered" evidence="6">
    <location>
        <begin position="319"/>
        <end position="361"/>
    </location>
</feature>
<comment type="similarity">
    <text evidence="5">Belongs to the SAT4 family.</text>
</comment>
<feature type="transmembrane region" description="Helical" evidence="7">
    <location>
        <begin position="39"/>
        <end position="58"/>
    </location>
</feature>
<keyword evidence="10" id="KW-1185">Reference proteome</keyword>
<feature type="transmembrane region" description="Helical" evidence="7">
    <location>
        <begin position="186"/>
        <end position="207"/>
    </location>
</feature>
<evidence type="ECO:0000256" key="3">
    <source>
        <dbReference type="ARBA" id="ARBA00022989"/>
    </source>
</evidence>
<feature type="compositionally biased region" description="Polar residues" evidence="6">
    <location>
        <begin position="264"/>
        <end position="284"/>
    </location>
</feature>
<dbReference type="AlphaFoldDB" id="A0A507R0U0"/>
<feature type="region of interest" description="Disordered" evidence="6">
    <location>
        <begin position="255"/>
        <end position="284"/>
    </location>
</feature>
<evidence type="ECO:0000256" key="7">
    <source>
        <dbReference type="SAM" id="Phobius"/>
    </source>
</evidence>
<keyword evidence="3 7" id="KW-1133">Transmembrane helix</keyword>
<dbReference type="EMBL" id="VIFY01000040">
    <property type="protein sequence ID" value="TQB73704.1"/>
    <property type="molecule type" value="Genomic_DNA"/>
</dbReference>
<dbReference type="Proteomes" id="UP000319663">
    <property type="component" value="Unassembled WGS sequence"/>
</dbReference>
<feature type="domain" description="Rhodopsin" evidence="8">
    <location>
        <begin position="20"/>
        <end position="242"/>
    </location>
</feature>
<keyword evidence="4 7" id="KW-0472">Membrane</keyword>
<evidence type="ECO:0000256" key="4">
    <source>
        <dbReference type="ARBA" id="ARBA00023136"/>
    </source>
</evidence>
<dbReference type="InterPro" id="IPR052337">
    <property type="entry name" value="SAT4-like"/>
</dbReference>
<evidence type="ECO:0000259" key="8">
    <source>
        <dbReference type="Pfam" id="PF20684"/>
    </source>
</evidence>
<dbReference type="PANTHER" id="PTHR33048:SF30">
    <property type="entry name" value="FAMILY DECARBOXYLASE, PUTATIVE (AFU_ORTHOLOGUE AFUA_7G00920)-RELATED"/>
    <property type="match status" value="1"/>
</dbReference>
<dbReference type="STRING" id="5098.A0A507R0U0"/>
<protein>
    <recommendedName>
        <fullName evidence="8">Rhodopsin domain-containing protein</fullName>
    </recommendedName>
</protein>
<feature type="compositionally biased region" description="Low complexity" evidence="6">
    <location>
        <begin position="324"/>
        <end position="336"/>
    </location>
</feature>
<gene>
    <name evidence="9" type="ORF">MPDQ_005627</name>
</gene>
<dbReference type="InterPro" id="IPR049326">
    <property type="entry name" value="Rhodopsin_dom_fungi"/>
</dbReference>
<reference evidence="9 10" key="1">
    <citation type="submission" date="2019-06" db="EMBL/GenBank/DDBJ databases">
        <title>Wine fermentation using esterase from Monascus purpureus.</title>
        <authorList>
            <person name="Geng C."/>
            <person name="Zhang Y."/>
        </authorList>
    </citation>
    <scope>NUCLEOTIDE SEQUENCE [LARGE SCALE GENOMIC DNA]</scope>
    <source>
        <strain evidence="9">HQ1</strain>
    </source>
</reference>
<proteinExistence type="inferred from homology"/>
<feature type="transmembrane region" description="Helical" evidence="7">
    <location>
        <begin position="7"/>
        <end position="24"/>
    </location>
</feature>
<dbReference type="Pfam" id="PF20684">
    <property type="entry name" value="Fung_rhodopsin"/>
    <property type="match status" value="1"/>
</dbReference>
<accession>A0A507R0U0</accession>
<feature type="transmembrane region" description="Helical" evidence="7">
    <location>
        <begin position="147"/>
        <end position="174"/>
    </location>
</feature>
<evidence type="ECO:0000256" key="2">
    <source>
        <dbReference type="ARBA" id="ARBA00022692"/>
    </source>
</evidence>
<comment type="caution">
    <text evidence="9">The sequence shown here is derived from an EMBL/GenBank/DDBJ whole genome shotgun (WGS) entry which is preliminary data.</text>
</comment>
<evidence type="ECO:0000313" key="10">
    <source>
        <dbReference type="Proteomes" id="UP000319663"/>
    </source>
</evidence>
<evidence type="ECO:0000313" key="9">
    <source>
        <dbReference type="EMBL" id="TQB73704.1"/>
    </source>
</evidence>
<keyword evidence="2 7" id="KW-0812">Transmembrane</keyword>
<name>A0A507R0U0_MONPU</name>
<sequence length="361" mass="40524">MTANANTWAWLGVVLAIVLLRYVSRVMHKSIKNLQMEDGLMLFTVACYVILTAILILVSEHGTNEIPPSQFGQIDPESIPDRIYGSKLVIVTEQMCMGLSQHRIVILMGGFCALSYIVIEILFFALWCRPFSNYWSVPPANLQCSVYRNHLILVLALNVSSDFLMLFIPLPILIRARLTLIKKLTLCALFSLGAFVIICCILSKYYSLSQPYGQEWVDWYVREAGTAVIVANIPHIWPLVRRLLNARDFLSNGSFSRTRKTHTSQRGGSSMPLSTMRANNSNRSTAMRSILSRTSSENDVERSPGHLEIWEHKQFQVTEEPGYPSSDHNSSDGSPSMEYGVALSPSGREELRTKTTVTTAL</sequence>
<comment type="subcellular location">
    <subcellularLocation>
        <location evidence="1">Membrane</location>
        <topology evidence="1">Multi-pass membrane protein</topology>
    </subcellularLocation>
</comment>
<dbReference type="GO" id="GO:0016020">
    <property type="term" value="C:membrane"/>
    <property type="evidence" value="ECO:0007669"/>
    <property type="project" value="UniProtKB-SubCell"/>
</dbReference>
<evidence type="ECO:0000256" key="6">
    <source>
        <dbReference type="SAM" id="MobiDB-lite"/>
    </source>
</evidence>
<feature type="transmembrane region" description="Helical" evidence="7">
    <location>
        <begin position="104"/>
        <end position="127"/>
    </location>
</feature>
<dbReference type="PANTHER" id="PTHR33048">
    <property type="entry name" value="PTH11-LIKE INTEGRAL MEMBRANE PROTEIN (AFU_ORTHOLOGUE AFUA_5G11245)"/>
    <property type="match status" value="1"/>
</dbReference>
<evidence type="ECO:0000256" key="5">
    <source>
        <dbReference type="ARBA" id="ARBA00038359"/>
    </source>
</evidence>